<accession>A0A9D2GTB0</accession>
<dbReference type="SUPFAM" id="SSF56529">
    <property type="entry name" value="FAH"/>
    <property type="match status" value="1"/>
</dbReference>
<dbReference type="GO" id="GO:0016787">
    <property type="term" value="F:hydrolase activity"/>
    <property type="evidence" value="ECO:0007669"/>
    <property type="project" value="UniProtKB-KW"/>
</dbReference>
<dbReference type="Pfam" id="PF01557">
    <property type="entry name" value="FAA_hydrolase"/>
    <property type="match status" value="1"/>
</dbReference>
<name>A0A9D2GTB0_9BACT</name>
<dbReference type="Proteomes" id="UP000824176">
    <property type="component" value="Unassembled WGS sequence"/>
</dbReference>
<evidence type="ECO:0000256" key="2">
    <source>
        <dbReference type="ARBA" id="ARBA00022723"/>
    </source>
</evidence>
<reference evidence="5" key="1">
    <citation type="journal article" date="2021" name="PeerJ">
        <title>Extensive microbial diversity within the chicken gut microbiome revealed by metagenomics and culture.</title>
        <authorList>
            <person name="Gilroy R."/>
            <person name="Ravi A."/>
            <person name="Getino M."/>
            <person name="Pursley I."/>
            <person name="Horton D.L."/>
            <person name="Alikhan N.F."/>
            <person name="Baker D."/>
            <person name="Gharbi K."/>
            <person name="Hall N."/>
            <person name="Watson M."/>
            <person name="Adriaenssens E.M."/>
            <person name="Foster-Nyarko E."/>
            <person name="Jarju S."/>
            <person name="Secka A."/>
            <person name="Antonio M."/>
            <person name="Oren A."/>
            <person name="Chaudhuri R.R."/>
            <person name="La Ragione R."/>
            <person name="Hildebrand F."/>
            <person name="Pallen M.J."/>
        </authorList>
    </citation>
    <scope>NUCLEOTIDE SEQUENCE</scope>
    <source>
        <strain evidence="5">ChiW4-1371</strain>
    </source>
</reference>
<dbReference type="PANTHER" id="PTHR42796:SF4">
    <property type="entry name" value="FUMARYLACETOACETATE HYDROLASE DOMAIN-CONTAINING PROTEIN 2A"/>
    <property type="match status" value="1"/>
</dbReference>
<evidence type="ECO:0000313" key="6">
    <source>
        <dbReference type="Proteomes" id="UP000824176"/>
    </source>
</evidence>
<proteinExistence type="inferred from homology"/>
<evidence type="ECO:0000256" key="1">
    <source>
        <dbReference type="ARBA" id="ARBA00010211"/>
    </source>
</evidence>
<evidence type="ECO:0000313" key="5">
    <source>
        <dbReference type="EMBL" id="HIZ88601.1"/>
    </source>
</evidence>
<protein>
    <submittedName>
        <fullName evidence="5">Fumarylacetoacetate hydrolase family protein</fullName>
    </submittedName>
</protein>
<dbReference type="PANTHER" id="PTHR42796">
    <property type="entry name" value="FUMARYLACETOACETATE HYDROLASE DOMAIN-CONTAINING PROTEIN 2A-RELATED"/>
    <property type="match status" value="1"/>
</dbReference>
<feature type="domain" description="Rv2993c-like N-terminal" evidence="4">
    <location>
        <begin position="1"/>
        <end position="50"/>
    </location>
</feature>
<dbReference type="GO" id="GO:0044281">
    <property type="term" value="P:small molecule metabolic process"/>
    <property type="evidence" value="ECO:0007669"/>
    <property type="project" value="UniProtKB-ARBA"/>
</dbReference>
<dbReference type="InterPro" id="IPR018833">
    <property type="entry name" value="Rv2993c-like_N"/>
</dbReference>
<organism evidence="5 6">
    <name type="scientific">Candidatus Mucispirillum faecigallinarum</name>
    <dbReference type="NCBI Taxonomy" id="2838699"/>
    <lineage>
        <taxon>Bacteria</taxon>
        <taxon>Pseudomonadati</taxon>
        <taxon>Deferribacterota</taxon>
        <taxon>Deferribacteres</taxon>
        <taxon>Deferribacterales</taxon>
        <taxon>Mucispirillaceae</taxon>
        <taxon>Mucispirillum</taxon>
    </lineage>
</organism>
<reference evidence="5" key="2">
    <citation type="submission" date="2021-04" db="EMBL/GenBank/DDBJ databases">
        <authorList>
            <person name="Gilroy R."/>
        </authorList>
    </citation>
    <scope>NUCLEOTIDE SEQUENCE</scope>
    <source>
        <strain evidence="5">ChiW4-1371</strain>
    </source>
</reference>
<dbReference type="EMBL" id="DXAQ01000022">
    <property type="protein sequence ID" value="HIZ88601.1"/>
    <property type="molecule type" value="Genomic_DNA"/>
</dbReference>
<sequence length="246" mass="27356">MKFIRYAKGNTQYRGILDGNIIKRINGTIFHDYSLSAETINLSDVQILPPVLPSKIIGFRKNYNGKKEDMARPKIFMKPQSSIIAHNENIILPKDEKSVRIEGELALIIGKKAKNVEECHAAEHIFGYTIANDITAPQNEQDLTVTKGKCYDTFTPLGPCMVTDIDVSNIMINTYKNGQLVQSGSTASMIFDIYYQISYLSHIMTLNPGDIILTGTPSSAVEVQHNDVIEITIDNIGTLTNNCISE</sequence>
<gene>
    <name evidence="5" type="ORF">H9804_01545</name>
</gene>
<dbReference type="AlphaFoldDB" id="A0A9D2GTB0"/>
<dbReference type="InterPro" id="IPR011234">
    <property type="entry name" value="Fumarylacetoacetase-like_C"/>
</dbReference>
<dbReference type="Gene3D" id="3.90.850.10">
    <property type="entry name" value="Fumarylacetoacetase-like, C-terminal domain"/>
    <property type="match status" value="1"/>
</dbReference>
<keyword evidence="5" id="KW-0378">Hydrolase</keyword>
<feature type="domain" description="Fumarylacetoacetase-like C-terminal" evidence="3">
    <location>
        <begin position="69"/>
        <end position="242"/>
    </location>
</feature>
<dbReference type="InterPro" id="IPR036663">
    <property type="entry name" value="Fumarylacetoacetase_C_sf"/>
</dbReference>
<dbReference type="Pfam" id="PF10370">
    <property type="entry name" value="Rv2993c-like_N"/>
    <property type="match status" value="1"/>
</dbReference>
<keyword evidence="2" id="KW-0479">Metal-binding</keyword>
<comment type="similarity">
    <text evidence="1">Belongs to the FAH family.</text>
</comment>
<evidence type="ECO:0000259" key="3">
    <source>
        <dbReference type="Pfam" id="PF01557"/>
    </source>
</evidence>
<dbReference type="GO" id="GO:0046872">
    <property type="term" value="F:metal ion binding"/>
    <property type="evidence" value="ECO:0007669"/>
    <property type="project" value="UniProtKB-KW"/>
</dbReference>
<evidence type="ECO:0000259" key="4">
    <source>
        <dbReference type="Pfam" id="PF10370"/>
    </source>
</evidence>
<comment type="caution">
    <text evidence="5">The sequence shown here is derived from an EMBL/GenBank/DDBJ whole genome shotgun (WGS) entry which is preliminary data.</text>
</comment>
<dbReference type="InterPro" id="IPR051121">
    <property type="entry name" value="FAH"/>
</dbReference>